<accession>A0A3L8T100</accession>
<reference evidence="1 2" key="1">
    <citation type="journal article" date="2018" name="Proc. R. Soc. B">
        <title>A non-coding region near Follistatin controls head colour polymorphism in the Gouldian finch.</title>
        <authorList>
            <person name="Toomey M.B."/>
            <person name="Marques C.I."/>
            <person name="Andrade P."/>
            <person name="Araujo P.M."/>
            <person name="Sabatino S."/>
            <person name="Gazda M.A."/>
            <person name="Afonso S."/>
            <person name="Lopes R.J."/>
            <person name="Corbo J.C."/>
            <person name="Carneiro M."/>
        </authorList>
    </citation>
    <scope>NUCLEOTIDE SEQUENCE [LARGE SCALE GENOMIC DNA]</scope>
    <source>
        <strain evidence="1">Red01</strain>
        <tissue evidence="1">Muscle</tissue>
    </source>
</reference>
<keyword evidence="2" id="KW-1185">Reference proteome</keyword>
<evidence type="ECO:0000313" key="1">
    <source>
        <dbReference type="EMBL" id="RLW13016.1"/>
    </source>
</evidence>
<evidence type="ECO:0000313" key="2">
    <source>
        <dbReference type="Proteomes" id="UP000276834"/>
    </source>
</evidence>
<protein>
    <submittedName>
        <fullName evidence="1">Uncharacterized protein</fullName>
    </submittedName>
</protein>
<feature type="non-terminal residue" evidence="1">
    <location>
        <position position="120"/>
    </location>
</feature>
<dbReference type="AlphaFoldDB" id="A0A3L8T100"/>
<dbReference type="Proteomes" id="UP000276834">
    <property type="component" value="Unassembled WGS sequence"/>
</dbReference>
<comment type="caution">
    <text evidence="1">The sequence shown here is derived from an EMBL/GenBank/DDBJ whole genome shotgun (WGS) entry which is preliminary data.</text>
</comment>
<name>A0A3L8T100_CHLGU</name>
<sequence length="120" mass="13756">MEQKVNECKSTNLGFLFSVKNDVLVPKGIWKELIQQVKILVTRAEAQENSTSSYWTTNPHRKVKYLNPSTDIPPTHLSSPIRKQAGPQNRVARSTVTKRNNKNNTKLSFISQCSFFFFIL</sequence>
<proteinExistence type="predicted"/>
<dbReference type="OrthoDB" id="10062876at2759"/>
<gene>
    <name evidence="1" type="ORF">DV515_00000383</name>
</gene>
<organism evidence="1 2">
    <name type="scientific">Chloebia gouldiae</name>
    <name type="common">Gouldian finch</name>
    <name type="synonym">Erythrura gouldiae</name>
    <dbReference type="NCBI Taxonomy" id="44316"/>
    <lineage>
        <taxon>Eukaryota</taxon>
        <taxon>Metazoa</taxon>
        <taxon>Chordata</taxon>
        <taxon>Craniata</taxon>
        <taxon>Vertebrata</taxon>
        <taxon>Euteleostomi</taxon>
        <taxon>Archelosauria</taxon>
        <taxon>Archosauria</taxon>
        <taxon>Dinosauria</taxon>
        <taxon>Saurischia</taxon>
        <taxon>Theropoda</taxon>
        <taxon>Coelurosauria</taxon>
        <taxon>Aves</taxon>
        <taxon>Neognathae</taxon>
        <taxon>Neoaves</taxon>
        <taxon>Telluraves</taxon>
        <taxon>Australaves</taxon>
        <taxon>Passeriformes</taxon>
        <taxon>Passeroidea</taxon>
        <taxon>Passeridae</taxon>
        <taxon>Chloebia</taxon>
    </lineage>
</organism>
<dbReference type="EMBL" id="QUSF01000001">
    <property type="protein sequence ID" value="RLW13016.1"/>
    <property type="molecule type" value="Genomic_DNA"/>
</dbReference>